<accession>A0ABY6M0L5</accession>
<evidence type="ECO:0000313" key="2">
    <source>
        <dbReference type="EMBL" id="UYW02039.1"/>
    </source>
</evidence>
<dbReference type="RefSeq" id="WP_264434518.1">
    <property type="nucleotide sequence ID" value="NZ_CP081495.1"/>
</dbReference>
<keyword evidence="1" id="KW-0812">Transmembrane</keyword>
<dbReference type="Proteomes" id="UP001163328">
    <property type="component" value="Chromosome"/>
</dbReference>
<name>A0ABY6M0L5_9FLAO</name>
<keyword evidence="1" id="KW-0472">Membrane</keyword>
<gene>
    <name evidence="2" type="ORF">K5I29_03775</name>
</gene>
<evidence type="ECO:0000313" key="3">
    <source>
        <dbReference type="Proteomes" id="UP001163328"/>
    </source>
</evidence>
<sequence length="408" mass="46034">MESKIKNLKKYKLIATSLFVLMLFGFVASTLLLKNSESFALKAIRAFCEAGMVGALADWFAVTALFRKPMGLNIPHTNLIEKNKNDIGKNLGAFVQDNFLTPESINPYIEKVDFAAHITTWYANNQATVSFQAKNLVTKIVNQVNPDQLAESISQLISDKVKNFPVENVLNPAIQAVINQNYHKKALNGLYPVINSYVPNLKPIIKQKISEKAFGFGALISEGFSQNIIEEIQAFFYQMMHNPEHETRLAIEDKVTEELYNLTSNPELLQALNQLKNNLLHGKLDDLLLDFMRKGKLSLLDELHNENSKFNAIIDAQLKSFFTDLQNNTAFQQEINAKIRTFLLETVQQNAHFVGTVIGETVAKWDGREMSEKLELEVGKDLQFIRVNGTLIGGLVGLLLFFISYFIL</sequence>
<dbReference type="PANTHER" id="PTHR38442">
    <property type="entry name" value="INNER MEMBRANE PROTEIN-RELATED"/>
    <property type="match status" value="1"/>
</dbReference>
<dbReference type="InterPro" id="IPR007383">
    <property type="entry name" value="DUF445"/>
</dbReference>
<protein>
    <submittedName>
        <fullName evidence="2">DUF445 domain-containing protein</fullName>
    </submittedName>
</protein>
<organism evidence="2 3">
    <name type="scientific">Flavobacterium agricola</name>
    <dbReference type="NCBI Taxonomy" id="2870839"/>
    <lineage>
        <taxon>Bacteria</taxon>
        <taxon>Pseudomonadati</taxon>
        <taxon>Bacteroidota</taxon>
        <taxon>Flavobacteriia</taxon>
        <taxon>Flavobacteriales</taxon>
        <taxon>Flavobacteriaceae</taxon>
        <taxon>Flavobacterium</taxon>
    </lineage>
</organism>
<feature type="transmembrane region" description="Helical" evidence="1">
    <location>
        <begin position="12"/>
        <end position="32"/>
    </location>
</feature>
<dbReference type="Pfam" id="PF04286">
    <property type="entry name" value="DUF445"/>
    <property type="match status" value="1"/>
</dbReference>
<dbReference type="PANTHER" id="PTHR38442:SF1">
    <property type="entry name" value="INNER MEMBRANE PROTEIN"/>
    <property type="match status" value="1"/>
</dbReference>
<keyword evidence="3" id="KW-1185">Reference proteome</keyword>
<keyword evidence="1" id="KW-1133">Transmembrane helix</keyword>
<proteinExistence type="predicted"/>
<dbReference type="EMBL" id="CP081495">
    <property type="protein sequence ID" value="UYW02039.1"/>
    <property type="molecule type" value="Genomic_DNA"/>
</dbReference>
<reference evidence="2" key="1">
    <citation type="submission" date="2021-08" db="EMBL/GenBank/DDBJ databases">
        <title>Flavobacterium sp. strain CC-SYL302.</title>
        <authorList>
            <person name="Lin S.-Y."/>
            <person name="Lee T.-H."/>
            <person name="Young C.-C."/>
        </authorList>
    </citation>
    <scope>NUCLEOTIDE SEQUENCE</scope>
    <source>
        <strain evidence="2">CC-SYL302</strain>
    </source>
</reference>
<evidence type="ECO:0000256" key="1">
    <source>
        <dbReference type="SAM" id="Phobius"/>
    </source>
</evidence>
<feature type="transmembrane region" description="Helical" evidence="1">
    <location>
        <begin position="389"/>
        <end position="407"/>
    </location>
</feature>